<gene>
    <name evidence="1" type="ORF">F7Q93_15440</name>
</gene>
<reference evidence="1" key="1">
    <citation type="submission" date="2019-09" db="EMBL/GenBank/DDBJ databases">
        <title>Draft genome sequences of 48 bacterial type strains from the CCUG.</title>
        <authorList>
            <person name="Tunovic T."/>
            <person name="Pineiro-Iglesias B."/>
            <person name="Unosson C."/>
            <person name="Inganas E."/>
            <person name="Ohlen M."/>
            <person name="Cardew S."/>
            <person name="Jensie-Markopoulos S."/>
            <person name="Salva-Serra F."/>
            <person name="Jaen-Luchoro D."/>
            <person name="Karlsson R."/>
            <person name="Svensson-Stadler L."/>
            <person name="Chun J."/>
            <person name="Moore E."/>
        </authorList>
    </citation>
    <scope>NUCLEOTIDE SEQUENCE</scope>
    <source>
        <strain evidence="1">CCUG 50899</strain>
    </source>
</reference>
<dbReference type="EMBL" id="VZPE01000006">
    <property type="protein sequence ID" value="KAB0570626.1"/>
    <property type="molecule type" value="Genomic_DNA"/>
</dbReference>
<dbReference type="RefSeq" id="WP_128094042.1">
    <property type="nucleotide sequence ID" value="NZ_JBHEEN010000006.1"/>
</dbReference>
<organism evidence="1">
    <name type="scientific">Brucella pituitosa</name>
    <dbReference type="NCBI Taxonomy" id="571256"/>
    <lineage>
        <taxon>Bacteria</taxon>
        <taxon>Pseudomonadati</taxon>
        <taxon>Pseudomonadota</taxon>
        <taxon>Alphaproteobacteria</taxon>
        <taxon>Hyphomicrobiales</taxon>
        <taxon>Brucellaceae</taxon>
        <taxon>Brucella/Ochrobactrum group</taxon>
        <taxon>Brucella</taxon>
    </lineage>
</organism>
<evidence type="ECO:0000313" key="1">
    <source>
        <dbReference type="EMBL" id="KAB0570626.1"/>
    </source>
</evidence>
<comment type="caution">
    <text evidence="1">The sequence shown here is derived from an EMBL/GenBank/DDBJ whole genome shotgun (WGS) entry which is preliminary data.</text>
</comment>
<protein>
    <submittedName>
        <fullName evidence="1">Uncharacterized protein</fullName>
    </submittedName>
</protein>
<name>A0A643F0E2_9HYPH</name>
<dbReference type="AlphaFoldDB" id="A0A643F0E2"/>
<accession>A0A643F0E2</accession>
<proteinExistence type="predicted"/>
<sequence length="72" mass="8435">MNHQEIWCQPSDQPKRQFIVLFDDIQMDMAVFDDEDEARDYWEKANLNWNCYLLGTMPRTPAGRQALKGGDA</sequence>